<dbReference type="Proteomes" id="UP000054058">
    <property type="component" value="Unassembled WGS sequence"/>
</dbReference>
<keyword evidence="2" id="KW-0012">Acyltransferase</keyword>
<dbReference type="PANTHER" id="PTHR43072:SF23">
    <property type="entry name" value="UPF0039 PROTEIN C11D3.02C"/>
    <property type="match status" value="1"/>
</dbReference>
<dbReference type="SUPFAM" id="SSF55729">
    <property type="entry name" value="Acyl-CoA N-acyltransferases (Nat)"/>
    <property type="match status" value="1"/>
</dbReference>
<dbReference type="GO" id="GO:0016747">
    <property type="term" value="F:acyltransferase activity, transferring groups other than amino-acyl groups"/>
    <property type="evidence" value="ECO:0007669"/>
    <property type="project" value="InterPro"/>
</dbReference>
<keyword evidence="1 4" id="KW-0808">Transferase</keyword>
<proteinExistence type="predicted"/>
<evidence type="ECO:0000313" key="4">
    <source>
        <dbReference type="EMBL" id="ETX11125.1"/>
    </source>
</evidence>
<dbReference type="PROSITE" id="PS51186">
    <property type="entry name" value="GNAT"/>
    <property type="match status" value="1"/>
</dbReference>
<evidence type="ECO:0000313" key="5">
    <source>
        <dbReference type="Proteomes" id="UP000054058"/>
    </source>
</evidence>
<protein>
    <submittedName>
        <fullName evidence="4">GCN5 family acetyltransferase</fullName>
    </submittedName>
</protein>
<dbReference type="PANTHER" id="PTHR43072">
    <property type="entry name" value="N-ACETYLTRANSFERASE"/>
    <property type="match status" value="1"/>
</dbReference>
<feature type="domain" description="N-acetyltransferase" evidence="3">
    <location>
        <begin position="8"/>
        <end position="161"/>
    </location>
</feature>
<dbReference type="eggNOG" id="COG1247">
    <property type="taxonomic scope" value="Bacteria"/>
</dbReference>
<accession>X7E5G7</accession>
<dbReference type="CDD" id="cd04301">
    <property type="entry name" value="NAT_SF"/>
    <property type="match status" value="1"/>
</dbReference>
<dbReference type="PATRIC" id="fig|1122207.3.peg.1568"/>
<keyword evidence="5" id="KW-1185">Reference proteome</keyword>
<evidence type="ECO:0000256" key="2">
    <source>
        <dbReference type="ARBA" id="ARBA00023315"/>
    </source>
</evidence>
<dbReference type="InterPro" id="IPR000182">
    <property type="entry name" value="GNAT_dom"/>
</dbReference>
<name>X7E5G7_9GAMM</name>
<comment type="caution">
    <text evidence="4">The sequence shown here is derived from an EMBL/GenBank/DDBJ whole genome shotgun (WGS) entry which is preliminary data.</text>
</comment>
<reference evidence="4 5" key="1">
    <citation type="submission" date="2014-01" db="EMBL/GenBank/DDBJ databases">
        <title>Marinomonas ushuaiensis DSM 15871 Genome Sequencing.</title>
        <authorList>
            <person name="Lai Q."/>
            <person name="Shao Z.S."/>
        </authorList>
    </citation>
    <scope>NUCLEOTIDE SEQUENCE [LARGE SCALE GENOMIC DNA]</scope>
    <source>
        <strain evidence="4 5">DSM 15871</strain>
    </source>
</reference>
<dbReference type="InterPro" id="IPR016181">
    <property type="entry name" value="Acyl_CoA_acyltransferase"/>
</dbReference>
<evidence type="ECO:0000259" key="3">
    <source>
        <dbReference type="PROSITE" id="PS51186"/>
    </source>
</evidence>
<dbReference type="STRING" id="1122207.MUS1_12175"/>
<dbReference type="Gene3D" id="3.40.630.30">
    <property type="match status" value="1"/>
</dbReference>
<organism evidence="4 5">
    <name type="scientific">Marinomonas ushuaiensis DSM 15871</name>
    <dbReference type="NCBI Taxonomy" id="1122207"/>
    <lineage>
        <taxon>Bacteria</taxon>
        <taxon>Pseudomonadati</taxon>
        <taxon>Pseudomonadota</taxon>
        <taxon>Gammaproteobacteria</taxon>
        <taxon>Oceanospirillales</taxon>
        <taxon>Oceanospirillaceae</taxon>
        <taxon>Marinomonas</taxon>
    </lineage>
</organism>
<dbReference type="AlphaFoldDB" id="X7E5G7"/>
<dbReference type="EMBL" id="JAMB01000005">
    <property type="protein sequence ID" value="ETX11125.1"/>
    <property type="molecule type" value="Genomic_DNA"/>
</dbReference>
<sequence>MSKGIDMGNIRTAGLDDAPHILSIFQLCDPFASSIQRNDNISLIDVMDWLESATDKHPMLVFEENHKVIAWCSIEPFYGLPAFDCASEISLYVLPEWQGCGIGTRIFQYLENHRNQIGFTHLIAYIYSSNLNSQGFFKRQGFDEWGLLPNIAQDEYIKEDVCLLGREF</sequence>
<dbReference type="Pfam" id="PF00583">
    <property type="entry name" value="Acetyltransf_1"/>
    <property type="match status" value="1"/>
</dbReference>
<evidence type="ECO:0000256" key="1">
    <source>
        <dbReference type="ARBA" id="ARBA00022679"/>
    </source>
</evidence>
<gene>
    <name evidence="4" type="ORF">MUS1_12175</name>
</gene>